<sequence>MSPTKSARRYRIRPHSGPCSLPDVKAKIRKGWAPPPYEPNYFGGHSFWSDSEACNRREAKAFGTPGSIRHVDTPRYTSDLLEWLFSIPADPAGSQLRDGSLPFVERGKPARSRVETLQWRGTACSSAYSRTIAERTLLRQDGNRSATRHPTHRFFFVFTCTPTHRMTFVYPPYVREPPIDTDVKRQRMWEKATAGAGITVPVGRHILDRLIEVEEEHRIDDSVSVLKILSYVKDNLRRDGTKYLNEEDIQKALTELKTSPSARATQCDHSVNPRSTEVTSSLSEGINSSKVSPCDV</sequence>
<dbReference type="Proteomes" id="UP000812966">
    <property type="component" value="Unassembled WGS sequence"/>
</dbReference>
<name>A0A8K0JEA2_9TREE</name>
<gene>
    <name evidence="2" type="ORF">FFLO_06745</name>
</gene>
<keyword evidence="3" id="KW-1185">Reference proteome</keyword>
<reference evidence="2" key="1">
    <citation type="submission" date="2020-04" db="EMBL/GenBank/DDBJ databases">
        <title>Analysis of mating type loci in Filobasidium floriforme.</title>
        <authorList>
            <person name="Nowrousian M."/>
        </authorList>
    </citation>
    <scope>NUCLEOTIDE SEQUENCE</scope>
    <source>
        <strain evidence="2">CBS 6242</strain>
    </source>
</reference>
<dbReference type="AlphaFoldDB" id="A0A8K0JEA2"/>
<accession>A0A8K0JEA2</accession>
<protein>
    <submittedName>
        <fullName evidence="2">Uncharacterized protein</fullName>
    </submittedName>
</protein>
<evidence type="ECO:0000313" key="3">
    <source>
        <dbReference type="Proteomes" id="UP000812966"/>
    </source>
</evidence>
<organism evidence="2 3">
    <name type="scientific">Filobasidium floriforme</name>
    <dbReference type="NCBI Taxonomy" id="5210"/>
    <lineage>
        <taxon>Eukaryota</taxon>
        <taxon>Fungi</taxon>
        <taxon>Dikarya</taxon>
        <taxon>Basidiomycota</taxon>
        <taxon>Agaricomycotina</taxon>
        <taxon>Tremellomycetes</taxon>
        <taxon>Filobasidiales</taxon>
        <taxon>Filobasidiaceae</taxon>
        <taxon>Filobasidium</taxon>
    </lineage>
</organism>
<evidence type="ECO:0000313" key="2">
    <source>
        <dbReference type="EMBL" id="KAG7527623.1"/>
    </source>
</evidence>
<feature type="region of interest" description="Disordered" evidence="1">
    <location>
        <begin position="259"/>
        <end position="296"/>
    </location>
</feature>
<comment type="caution">
    <text evidence="2">The sequence shown here is derived from an EMBL/GenBank/DDBJ whole genome shotgun (WGS) entry which is preliminary data.</text>
</comment>
<dbReference type="EMBL" id="JABELV010000253">
    <property type="protein sequence ID" value="KAG7527623.1"/>
    <property type="molecule type" value="Genomic_DNA"/>
</dbReference>
<evidence type="ECO:0000256" key="1">
    <source>
        <dbReference type="SAM" id="MobiDB-lite"/>
    </source>
</evidence>
<proteinExistence type="predicted"/>